<dbReference type="EMBL" id="JXKA01000008">
    <property type="protein sequence ID" value="PCS13043.1"/>
    <property type="molecule type" value="Genomic_DNA"/>
</dbReference>
<accession>A0A2A5SI06</accession>
<comment type="caution">
    <text evidence="1">The sequence shown here is derived from an EMBL/GenBank/DDBJ whole genome shotgun (WGS) entry which is preliminary data.</text>
</comment>
<dbReference type="InterPro" id="IPR035253">
    <property type="entry name" value="Lipoprotein_22_bac"/>
</dbReference>
<dbReference type="AlphaFoldDB" id="A0A2A5SI06"/>
<organism evidence="1 2">
    <name type="scientific">Lactococcus lactis subsp. hordniae</name>
    <dbReference type="NCBI Taxonomy" id="203404"/>
    <lineage>
        <taxon>Bacteria</taxon>
        <taxon>Bacillati</taxon>
        <taxon>Bacillota</taxon>
        <taxon>Bacilli</taxon>
        <taxon>Lactobacillales</taxon>
        <taxon>Streptococcaceae</taxon>
        <taxon>Lactococcus</taxon>
    </lineage>
</organism>
<gene>
    <name evidence="1" type="ORF">RU90_GL002458</name>
</gene>
<evidence type="ECO:0000313" key="1">
    <source>
        <dbReference type="EMBL" id="PCS13043.1"/>
    </source>
</evidence>
<reference evidence="1 2" key="1">
    <citation type="submission" date="2014-12" db="EMBL/GenBank/DDBJ databases">
        <title>Draft genome sequences of 10 type strains of Lactococcus.</title>
        <authorList>
            <person name="Sun Z."/>
            <person name="Zhong Z."/>
            <person name="Liu W."/>
            <person name="Zhang W."/>
            <person name="Zhang H."/>
        </authorList>
    </citation>
    <scope>NUCLEOTIDE SEQUENCE [LARGE SCALE GENOMIC DNA]</scope>
    <source>
        <strain evidence="1 2">DSM 20450</strain>
    </source>
</reference>
<dbReference type="Proteomes" id="UP000218744">
    <property type="component" value="Unassembled WGS sequence"/>
</dbReference>
<protein>
    <submittedName>
        <fullName evidence="1">Uncharacterized protein</fullName>
    </submittedName>
</protein>
<sequence length="187" mass="21112">MVPIAITGFLGYDFFKKNFAHVHGIIMYSDNKDEADTILENNKKYIDKSLTVEGKYSSKSDVLVLNTQAANKLINEKVFNNVTKKGDKFKFKTVENLSAEPALWTGKEDKTITDDKGQSVKPKSTKYIVLGEYSATSKLLILNDEDYQKFDAKAKFVSVIKEKRDADKVLKSYITSGSIPSQIFPYK</sequence>
<dbReference type="Pfam" id="PF17294">
    <property type="entry name" value="Lipoprotein_22"/>
    <property type="match status" value="1"/>
</dbReference>
<dbReference type="Gene3D" id="2.40.40.60">
    <property type="match status" value="1"/>
</dbReference>
<proteinExistence type="predicted"/>
<evidence type="ECO:0000313" key="2">
    <source>
        <dbReference type="Proteomes" id="UP000218744"/>
    </source>
</evidence>
<name>A0A2A5SI06_LACLH</name>